<feature type="region of interest" description="Disordered" evidence="1">
    <location>
        <begin position="776"/>
        <end position="795"/>
    </location>
</feature>
<evidence type="ECO:0000313" key="2">
    <source>
        <dbReference type="EMBL" id="CAB5221253.1"/>
    </source>
</evidence>
<reference evidence="2" key="1">
    <citation type="submission" date="2020-05" db="EMBL/GenBank/DDBJ databases">
        <authorList>
            <person name="Chiriac C."/>
            <person name="Salcher M."/>
            <person name="Ghai R."/>
            <person name="Kavagutti S V."/>
        </authorList>
    </citation>
    <scope>NUCLEOTIDE SEQUENCE</scope>
</reference>
<dbReference type="EMBL" id="LR798293">
    <property type="protein sequence ID" value="CAB5221253.1"/>
    <property type="molecule type" value="Genomic_DNA"/>
</dbReference>
<name>A0A6J7X1T7_9CAUD</name>
<proteinExistence type="predicted"/>
<dbReference type="Gene3D" id="3.40.50.620">
    <property type="entry name" value="HUPs"/>
    <property type="match status" value="1"/>
</dbReference>
<protein>
    <recommendedName>
        <fullName evidence="3">Cytidyltransferase-like domain-containing protein</fullName>
    </recommendedName>
</protein>
<gene>
    <name evidence="2" type="ORF">UFOVP240_117</name>
</gene>
<feature type="region of interest" description="Disordered" evidence="1">
    <location>
        <begin position="603"/>
        <end position="633"/>
    </location>
</feature>
<accession>A0A6J7X1T7</accession>
<feature type="compositionally biased region" description="Basic and acidic residues" evidence="1">
    <location>
        <begin position="615"/>
        <end position="633"/>
    </location>
</feature>
<dbReference type="InterPro" id="IPR014729">
    <property type="entry name" value="Rossmann-like_a/b/a_fold"/>
</dbReference>
<dbReference type="SUPFAM" id="SSF52374">
    <property type="entry name" value="Nucleotidylyl transferase"/>
    <property type="match status" value="1"/>
</dbReference>
<feature type="region of interest" description="Disordered" evidence="1">
    <location>
        <begin position="378"/>
        <end position="407"/>
    </location>
</feature>
<organism evidence="2">
    <name type="scientific">uncultured Caudovirales phage</name>
    <dbReference type="NCBI Taxonomy" id="2100421"/>
    <lineage>
        <taxon>Viruses</taxon>
        <taxon>Duplodnaviria</taxon>
        <taxon>Heunggongvirae</taxon>
        <taxon>Uroviricota</taxon>
        <taxon>Caudoviricetes</taxon>
        <taxon>Peduoviridae</taxon>
        <taxon>Maltschvirus</taxon>
        <taxon>Maltschvirus maltsch</taxon>
    </lineage>
</organism>
<evidence type="ECO:0008006" key="3">
    <source>
        <dbReference type="Google" id="ProtNLM"/>
    </source>
</evidence>
<evidence type="ECO:0000256" key="1">
    <source>
        <dbReference type="SAM" id="MobiDB-lite"/>
    </source>
</evidence>
<sequence length="1272" mass="144204">MDKMKDYRQLIKELPSRTIVCAFGEFNPPTTGHELLVKTVNKLAEQRNSDHVIFTSPSKNNSLLEEKKSQYLKLMFPTTKFKLSESKVSSIKSLSERYKNIVVVTGSEQSTDLKKVLKEYTNIEVISITEKDPDALDSKMKSYATKGIYEEFKKKLPSTIRELDARRLMNDMRETMGLDSVKEQIVLVKDKLRDDYFRGEVFNVGDIVESNGVKYTIAKRGSNHLLLKESSGALVSKWIHDVQPTEEKEMNEDLTDKTIKVTDKIKVARIIATMLGVDNAEASSNPENLVNTALRKVRSKSLNPESLAIINKMMHLAAEVGIEYDNNLVPTKLKEGTIQTNGTSQLDTPVDAPKVVKKIEKKAKAQDKLPIKFTDFTKNLYNKEPDPEPVGPESQADTAKGNESDIDADFDTKQMDKKEVGHTLVSPGGQDNLRRRKVKYQMGEQKGPYEMEGGHENTAQHIMNAPSKEHGVKSKKLAKSFLDRMQDMSESNELSEVSSALLDRYKAGAKKSADDLTAQGNHKKSADRWMGVMKATGKQIDKTTAGIKKALNKEEKDIDAKAITKQELAHKKNKGGFKGFMIANLQRKVEEGYGRNKDYSHGFASPHAPNLSARGHREDDEGWDREPKHKQADVPHAVHINGKKWKSFGSQSHASNVAKKIKGATIHKEEVELEEATTGATKVVHTRTGADGAKYHIMQDSPTDYSVHREHNGKTKHIDTYGSLHRAKSVLDNEVKEETIIEDAYKDAEGHLDKADKAQRNKDMFSHHMHMADHHDSLSQWHDSKGRSSAAEKHANKAADHEEMAHAAKKIREEVELEEAQTPQQKMDFEKMMKGAMSRDSYNTKWKKPLKSVSKVVYGKNVKEEVELTESHAELSKHISDFSKGVKSSSAKQSTYKRDNKPIHNMKHVETDADHHAVFKHLQKMGYKKTSGYDPKPHEFSMTHNHESMTTKSDPVHHASGVSAHIEKEHGGKTKVHFTHRNIKEELEESMTDSWKNVQSMDKGSLAKGKEEAKKHLEYLKAVHAHHKKFGNDTLSVRKKIEGINRSRLAESEQELDELKKKIECPTCVDGKCQCPPDEKEKAIDSTQINKPFDPFFEEVEEKELDLSDKEIDQMIDKLEDEDLLEAYDEDELSLIDEETGEELEQHPDEDKISIMEVLSRTERMKAKFRLRRTASKRARSTKIALKRYSSTETVNKRARRLAIMLMKKRMLRGRNPSQVSVGEKERIEKAISKRKTIITRIASKLVSRIRKVEKARMSHSKFTKGSSNVSF</sequence>